<keyword evidence="1" id="KW-1133">Transmembrane helix</keyword>
<gene>
    <name evidence="2" type="ORF">DFR28_105275</name>
</gene>
<reference evidence="2 3" key="1">
    <citation type="submission" date="2018-06" db="EMBL/GenBank/DDBJ databases">
        <title>Genomic Encyclopedia of Type Strains, Phase IV (KMG-IV): sequencing the most valuable type-strain genomes for metagenomic binning, comparative biology and taxonomic classification.</title>
        <authorList>
            <person name="Goeker M."/>
        </authorList>
    </citation>
    <scope>NUCLEOTIDE SEQUENCE [LARGE SCALE GENOMIC DNA]</scope>
    <source>
        <strain evidence="2 3">DSM 24032</strain>
    </source>
</reference>
<feature type="transmembrane region" description="Helical" evidence="1">
    <location>
        <begin position="55"/>
        <end position="78"/>
    </location>
</feature>
<comment type="caution">
    <text evidence="2">The sequence shown here is derived from an EMBL/GenBank/DDBJ whole genome shotgun (WGS) entry which is preliminary data.</text>
</comment>
<evidence type="ECO:0000313" key="2">
    <source>
        <dbReference type="EMBL" id="RBP48935.1"/>
    </source>
</evidence>
<dbReference type="EMBL" id="QNRT01000005">
    <property type="protein sequence ID" value="RBP48935.1"/>
    <property type="molecule type" value="Genomic_DNA"/>
</dbReference>
<dbReference type="Proteomes" id="UP000253083">
    <property type="component" value="Unassembled WGS sequence"/>
</dbReference>
<evidence type="ECO:0000313" key="3">
    <source>
        <dbReference type="Proteomes" id="UP000253083"/>
    </source>
</evidence>
<dbReference type="RefSeq" id="WP_113955522.1">
    <property type="nucleotide sequence ID" value="NZ_QNRT01000005.1"/>
</dbReference>
<protein>
    <submittedName>
        <fullName evidence="2">Uncharacterized protein</fullName>
    </submittedName>
</protein>
<dbReference type="AlphaFoldDB" id="A0A395JHK5"/>
<dbReference type="InParanoid" id="A0A395JHK5"/>
<keyword evidence="1" id="KW-0472">Membrane</keyword>
<proteinExistence type="predicted"/>
<keyword evidence="3" id="KW-1185">Reference proteome</keyword>
<accession>A0A395JHK5</accession>
<name>A0A395JHK5_9GAMM</name>
<sequence length="223" mass="25222">MTEQHINQLKYLLEQDRATTNSAELDATILAAAHLQAEQYTKQRPRRPLFQLLNFLRPISLAIVMTFGILLAMGHWLAVEPVAPIAQPNTNRLPFDTNGIEQDATESHQERILPPQFVAAQPQPIDTQYDRDQVLKIYPLPDTRMVIASMQFELEHQRIAATGNIELALNEINLMIKQGQLNDARQRYDTLRDECRYCGLPSSLEVLVLNHQTDATRPGSGTG</sequence>
<organism evidence="2 3">
    <name type="scientific">Arenicella xantha</name>
    <dbReference type="NCBI Taxonomy" id="644221"/>
    <lineage>
        <taxon>Bacteria</taxon>
        <taxon>Pseudomonadati</taxon>
        <taxon>Pseudomonadota</taxon>
        <taxon>Gammaproteobacteria</taxon>
        <taxon>Arenicellales</taxon>
        <taxon>Arenicellaceae</taxon>
        <taxon>Arenicella</taxon>
    </lineage>
</organism>
<evidence type="ECO:0000256" key="1">
    <source>
        <dbReference type="SAM" id="Phobius"/>
    </source>
</evidence>
<keyword evidence="1" id="KW-0812">Transmembrane</keyword>